<reference evidence="3 4" key="1">
    <citation type="journal article" date="2008" name="J. Bacteriol.">
        <title>The complete genome sequence of Actinobacillus pleuropneumoniae L20 (serotype 5b).</title>
        <authorList>
            <person name="Foote S.J."/>
            <person name="Bosse J.T."/>
            <person name="Bouevitch A.B."/>
            <person name="Langford P.R."/>
            <person name="Young N.M."/>
            <person name="Nash J.H."/>
        </authorList>
    </citation>
    <scope>NUCLEOTIDE SEQUENCE [LARGE SCALE GENOMIC DNA]</scope>
    <source>
        <strain evidence="3 4">L20</strain>
    </source>
</reference>
<evidence type="ECO:0000313" key="4">
    <source>
        <dbReference type="Proteomes" id="UP000001432"/>
    </source>
</evidence>
<name>A3N2B7_ACTP2</name>
<protein>
    <submittedName>
        <fullName evidence="3">Glycosyl transferase, family 2</fullName>
    </submittedName>
</protein>
<evidence type="ECO:0000256" key="1">
    <source>
        <dbReference type="SAM" id="Phobius"/>
    </source>
</evidence>
<dbReference type="HOGENOM" id="CLU_023845_2_1_6"/>
<dbReference type="PANTHER" id="PTHR43685:SF2">
    <property type="entry name" value="GLYCOSYLTRANSFERASE 2-LIKE DOMAIN-CONTAINING PROTEIN"/>
    <property type="match status" value="1"/>
</dbReference>
<evidence type="ECO:0000313" key="3">
    <source>
        <dbReference type="EMBL" id="ABN74553.1"/>
    </source>
</evidence>
<dbReference type="InterPro" id="IPR029044">
    <property type="entry name" value="Nucleotide-diphossugar_trans"/>
</dbReference>
<keyword evidence="1" id="KW-0812">Transmembrane</keyword>
<dbReference type="GO" id="GO:0016740">
    <property type="term" value="F:transferase activity"/>
    <property type="evidence" value="ECO:0007669"/>
    <property type="project" value="UniProtKB-KW"/>
</dbReference>
<gene>
    <name evidence="3" type="ordered locus">APL_1469</name>
</gene>
<sequence>MIIEKSICAVVVTYNRKDLLLNCLQALQAQSYPPSHIVVVNNTSTDGTVDFLRDNGWSDNNRFTLLTLDGNQGGAGGFYAGIEFAYQRKFDYIWLMDDDGLPAKDSLSELIPYANENTYIGPLVLNNKNLEELTFTLRLPNSKKVLTTLADVEKATQDNIIPDIVMPFNGILFSRKMVEEIGFPKADYFIWGDDMEYTWRAKKAGFKIFTVVSSKFYHPKELTLGTSMFFNLLKFNDTESKLKLYCMCRNNIRNLLDYKGSLISVLFCIKVCWFFLFTKPNITKLKIGIRGIWHGLTKNFSHHREYL</sequence>
<dbReference type="Gene3D" id="3.90.550.10">
    <property type="entry name" value="Spore Coat Polysaccharide Biosynthesis Protein SpsA, Chain A"/>
    <property type="match status" value="1"/>
</dbReference>
<dbReference type="InterPro" id="IPR050834">
    <property type="entry name" value="Glycosyltransf_2"/>
</dbReference>
<proteinExistence type="predicted"/>
<keyword evidence="3" id="KW-0808">Transferase</keyword>
<feature type="transmembrane region" description="Helical" evidence="1">
    <location>
        <begin position="258"/>
        <end position="277"/>
    </location>
</feature>
<dbReference type="STRING" id="416269.APL_1469"/>
<dbReference type="CAZy" id="GT2">
    <property type="family name" value="Glycosyltransferase Family 2"/>
</dbReference>
<dbReference type="EnsemblBacteria" id="ABN74553">
    <property type="protein sequence ID" value="ABN74553"/>
    <property type="gene ID" value="APL_1469"/>
</dbReference>
<dbReference type="eggNOG" id="COG1216">
    <property type="taxonomic scope" value="Bacteria"/>
</dbReference>
<dbReference type="AlphaFoldDB" id="A3N2B7"/>
<keyword evidence="1" id="KW-0472">Membrane</keyword>
<accession>A3N2B7</accession>
<dbReference type="PATRIC" id="fig|416269.6.peg.1529"/>
<dbReference type="RefSeq" id="WP_009875046.1">
    <property type="nucleotide sequence ID" value="NC_009053.1"/>
</dbReference>
<dbReference type="EMBL" id="CP000569">
    <property type="protein sequence ID" value="ABN74553.1"/>
    <property type="molecule type" value="Genomic_DNA"/>
</dbReference>
<dbReference type="SUPFAM" id="SSF53448">
    <property type="entry name" value="Nucleotide-diphospho-sugar transferases"/>
    <property type="match status" value="1"/>
</dbReference>
<dbReference type="CDD" id="cd04185">
    <property type="entry name" value="GT_2_like_b"/>
    <property type="match status" value="1"/>
</dbReference>
<dbReference type="Proteomes" id="UP000001432">
    <property type="component" value="Chromosome"/>
</dbReference>
<dbReference type="Pfam" id="PF00535">
    <property type="entry name" value="Glycos_transf_2"/>
    <property type="match status" value="1"/>
</dbReference>
<dbReference type="InterPro" id="IPR001173">
    <property type="entry name" value="Glyco_trans_2-like"/>
</dbReference>
<dbReference type="PANTHER" id="PTHR43685">
    <property type="entry name" value="GLYCOSYLTRANSFERASE"/>
    <property type="match status" value="1"/>
</dbReference>
<organism evidence="3 4">
    <name type="scientific">Actinobacillus pleuropneumoniae serotype 5b (strain L20)</name>
    <dbReference type="NCBI Taxonomy" id="416269"/>
    <lineage>
        <taxon>Bacteria</taxon>
        <taxon>Pseudomonadati</taxon>
        <taxon>Pseudomonadota</taxon>
        <taxon>Gammaproteobacteria</taxon>
        <taxon>Pasteurellales</taxon>
        <taxon>Pasteurellaceae</taxon>
        <taxon>Actinobacillus</taxon>
    </lineage>
</organism>
<evidence type="ECO:0000259" key="2">
    <source>
        <dbReference type="Pfam" id="PF00535"/>
    </source>
</evidence>
<feature type="domain" description="Glycosyltransferase 2-like" evidence="2">
    <location>
        <begin position="9"/>
        <end position="135"/>
    </location>
</feature>
<keyword evidence="1" id="KW-1133">Transmembrane helix</keyword>
<dbReference type="KEGG" id="apl:APL_1469"/>